<keyword evidence="1" id="KW-1133">Transmembrane helix</keyword>
<keyword evidence="1" id="KW-0812">Transmembrane</keyword>
<dbReference type="WBParaSite" id="OFLC_0001553501-mRNA-1">
    <property type="protein sequence ID" value="OFLC_0001553501-mRNA-1"/>
    <property type="gene ID" value="OFLC_0001553501"/>
</dbReference>
<keyword evidence="3" id="KW-1185">Reference proteome</keyword>
<dbReference type="STRING" id="387005.A0A183I710"/>
<dbReference type="PANTHER" id="PTHR43691:SF11">
    <property type="entry name" value="FI09636P-RELATED"/>
    <property type="match status" value="1"/>
</dbReference>
<keyword evidence="1" id="KW-0472">Membrane</keyword>
<dbReference type="InterPro" id="IPR035994">
    <property type="entry name" value="Nucleoside_phosphorylase_sf"/>
</dbReference>
<dbReference type="PANTHER" id="PTHR43691">
    <property type="entry name" value="URIDINE PHOSPHORYLASE"/>
    <property type="match status" value="1"/>
</dbReference>
<name>A0A183I710_9BILA</name>
<accession>A0A183I710</accession>
<reference evidence="4" key="1">
    <citation type="submission" date="2016-06" db="UniProtKB">
        <authorList>
            <consortium name="WormBaseParasite"/>
        </authorList>
    </citation>
    <scope>IDENTIFICATION</scope>
</reference>
<dbReference type="GO" id="GO:0006218">
    <property type="term" value="P:uridine catabolic process"/>
    <property type="evidence" value="ECO:0007669"/>
    <property type="project" value="TreeGrafter"/>
</dbReference>
<evidence type="ECO:0000313" key="4">
    <source>
        <dbReference type="WBParaSite" id="OFLC_0001553501-mRNA-1"/>
    </source>
</evidence>
<evidence type="ECO:0000313" key="2">
    <source>
        <dbReference type="EMBL" id="VDP22340.1"/>
    </source>
</evidence>
<dbReference type="Gene3D" id="3.40.50.1580">
    <property type="entry name" value="Nucleoside phosphorylase domain"/>
    <property type="match status" value="1"/>
</dbReference>
<dbReference type="GO" id="GO:0004850">
    <property type="term" value="F:uridine phosphorylase activity"/>
    <property type="evidence" value="ECO:0007669"/>
    <property type="project" value="TreeGrafter"/>
</dbReference>
<gene>
    <name evidence="2" type="ORF">OFLC_LOCUS15522</name>
</gene>
<dbReference type="GO" id="GO:0005829">
    <property type="term" value="C:cytosol"/>
    <property type="evidence" value="ECO:0007669"/>
    <property type="project" value="TreeGrafter"/>
</dbReference>
<evidence type="ECO:0000256" key="1">
    <source>
        <dbReference type="SAM" id="Phobius"/>
    </source>
</evidence>
<reference evidence="2 3" key="2">
    <citation type="submission" date="2018-11" db="EMBL/GenBank/DDBJ databases">
        <authorList>
            <consortium name="Pathogen Informatics"/>
        </authorList>
    </citation>
    <scope>NUCLEOTIDE SEQUENCE [LARGE SCALE GENOMIC DNA]</scope>
</reference>
<dbReference type="AlphaFoldDB" id="A0A183I710"/>
<feature type="transmembrane region" description="Helical" evidence="1">
    <location>
        <begin position="86"/>
        <end position="112"/>
    </location>
</feature>
<protein>
    <submittedName>
        <fullName evidence="4">SIS domain-containing protein</fullName>
    </submittedName>
</protein>
<sequence length="113" mass="12914">MSTKMVHIDNPILEKQSDDHFYHLGITKSAIDIPQMYGDVKFVCMGGSTTRIKNYAEIFAEEVGIKMSDNLSTTDRYVMYKTGQVLWVNVSFCLLITFEGLCSCDIFFFSMIK</sequence>
<proteinExistence type="predicted"/>
<evidence type="ECO:0000313" key="3">
    <source>
        <dbReference type="Proteomes" id="UP000267606"/>
    </source>
</evidence>
<dbReference type="EMBL" id="UZAJ01042298">
    <property type="protein sequence ID" value="VDP22340.1"/>
    <property type="molecule type" value="Genomic_DNA"/>
</dbReference>
<dbReference type="Proteomes" id="UP000267606">
    <property type="component" value="Unassembled WGS sequence"/>
</dbReference>
<organism evidence="4">
    <name type="scientific">Onchocerca flexuosa</name>
    <dbReference type="NCBI Taxonomy" id="387005"/>
    <lineage>
        <taxon>Eukaryota</taxon>
        <taxon>Metazoa</taxon>
        <taxon>Ecdysozoa</taxon>
        <taxon>Nematoda</taxon>
        <taxon>Chromadorea</taxon>
        <taxon>Rhabditida</taxon>
        <taxon>Spirurina</taxon>
        <taxon>Spiruromorpha</taxon>
        <taxon>Filarioidea</taxon>
        <taxon>Onchocercidae</taxon>
        <taxon>Onchocerca</taxon>
    </lineage>
</organism>